<dbReference type="PANTHER" id="PTHR43312:SF1">
    <property type="entry name" value="NADP-DEPENDENT OXIDOREDUCTASE DOMAIN-CONTAINING PROTEIN"/>
    <property type="match status" value="1"/>
</dbReference>
<sequence length="273" mass="30839">MRTRPIPKSGEQLPVVGLGTWQTFDVGSSPAERASQKQVLQRFLAAGARVIDSSPMYGRAETVTGDLLRELGQERTPFLATKVWTSGREEGLTQMRDSLRKMGHGQLDLMQVHNLVDWRTHLPVLREWKKEGRIRYLGVTHYQLGAFDELEKLIRHEALDFVQLPYSIAVRDAEKRLLPAAAEHGTAVLVMRPFESGALFRQVKGKPLPAWAAEFDCTSWAEFFLKYILGHPAVTCPIPATSNPRHLEDNLRAGSGRLPDEKTRTRMVEYLGR</sequence>
<organism evidence="2 3">
    <name type="scientific">Cystobacter fuscus</name>
    <dbReference type="NCBI Taxonomy" id="43"/>
    <lineage>
        <taxon>Bacteria</taxon>
        <taxon>Pseudomonadati</taxon>
        <taxon>Myxococcota</taxon>
        <taxon>Myxococcia</taxon>
        <taxon>Myxococcales</taxon>
        <taxon>Cystobacterineae</taxon>
        <taxon>Archangiaceae</taxon>
        <taxon>Cystobacter</taxon>
    </lineage>
</organism>
<evidence type="ECO:0000313" key="3">
    <source>
        <dbReference type="Proteomes" id="UP000217257"/>
    </source>
</evidence>
<name>A0A250J4J4_9BACT</name>
<dbReference type="Gene3D" id="3.20.20.100">
    <property type="entry name" value="NADP-dependent oxidoreductase domain"/>
    <property type="match status" value="1"/>
</dbReference>
<accession>A0A250J4J4</accession>
<evidence type="ECO:0000313" key="2">
    <source>
        <dbReference type="EMBL" id="ATB38422.1"/>
    </source>
</evidence>
<protein>
    <submittedName>
        <fullName evidence="2">Putative oxidoreductase protein</fullName>
    </submittedName>
</protein>
<dbReference type="Proteomes" id="UP000217257">
    <property type="component" value="Chromosome"/>
</dbReference>
<dbReference type="InterPro" id="IPR036812">
    <property type="entry name" value="NAD(P)_OxRdtase_dom_sf"/>
</dbReference>
<reference evidence="2 3" key="1">
    <citation type="submission" date="2017-06" db="EMBL/GenBank/DDBJ databases">
        <title>Sequencing and comparative analysis of myxobacterial genomes.</title>
        <authorList>
            <person name="Rupp O."/>
            <person name="Goesmann A."/>
            <person name="Sogaard-Andersen L."/>
        </authorList>
    </citation>
    <scope>NUCLEOTIDE SEQUENCE [LARGE SCALE GENOMIC DNA]</scope>
    <source>
        <strain evidence="2 3">DSM 52655</strain>
    </source>
</reference>
<dbReference type="AlphaFoldDB" id="A0A250J4J4"/>
<evidence type="ECO:0000259" key="1">
    <source>
        <dbReference type="Pfam" id="PF00248"/>
    </source>
</evidence>
<proteinExistence type="predicted"/>
<dbReference type="KEGG" id="cfus:CYFUS_003857"/>
<dbReference type="InterPro" id="IPR023210">
    <property type="entry name" value="NADP_OxRdtase_dom"/>
</dbReference>
<dbReference type="PANTHER" id="PTHR43312">
    <property type="entry name" value="D-THREO-ALDOSE 1-DEHYDROGENASE"/>
    <property type="match status" value="1"/>
</dbReference>
<dbReference type="SUPFAM" id="SSF51430">
    <property type="entry name" value="NAD(P)-linked oxidoreductase"/>
    <property type="match status" value="1"/>
</dbReference>
<dbReference type="Pfam" id="PF00248">
    <property type="entry name" value="Aldo_ket_red"/>
    <property type="match status" value="1"/>
</dbReference>
<dbReference type="CDD" id="cd19095">
    <property type="entry name" value="AKR_PA4992-like"/>
    <property type="match status" value="1"/>
</dbReference>
<feature type="domain" description="NADP-dependent oxidoreductase" evidence="1">
    <location>
        <begin position="16"/>
        <end position="262"/>
    </location>
</feature>
<dbReference type="InterPro" id="IPR053135">
    <property type="entry name" value="AKR2_Oxidoreductase"/>
</dbReference>
<gene>
    <name evidence="2" type="ORF">CYFUS_003857</name>
</gene>
<dbReference type="RefSeq" id="WP_095986598.1">
    <property type="nucleotide sequence ID" value="NZ_CP022098.1"/>
</dbReference>
<dbReference type="EMBL" id="CP022098">
    <property type="protein sequence ID" value="ATB38422.1"/>
    <property type="molecule type" value="Genomic_DNA"/>
</dbReference>